<keyword evidence="2" id="KW-0812">Transmembrane</keyword>
<dbReference type="EMBL" id="JANFQF010000008">
    <property type="protein sequence ID" value="MCQ4119908.1"/>
    <property type="molecule type" value="Genomic_DNA"/>
</dbReference>
<feature type="transmembrane region" description="Helical" evidence="2">
    <location>
        <begin position="65"/>
        <end position="86"/>
    </location>
</feature>
<evidence type="ECO:0000256" key="1">
    <source>
        <dbReference type="SAM" id="MobiDB-lite"/>
    </source>
</evidence>
<organism evidence="3 4">
    <name type="scientific">Rhodococcus tibetensis</name>
    <dbReference type="NCBI Taxonomy" id="2965064"/>
    <lineage>
        <taxon>Bacteria</taxon>
        <taxon>Bacillati</taxon>
        <taxon>Actinomycetota</taxon>
        <taxon>Actinomycetes</taxon>
        <taxon>Mycobacteriales</taxon>
        <taxon>Nocardiaceae</taxon>
        <taxon>Rhodococcus</taxon>
    </lineage>
</organism>
<evidence type="ECO:0000313" key="4">
    <source>
        <dbReference type="Proteomes" id="UP001524501"/>
    </source>
</evidence>
<feature type="region of interest" description="Disordered" evidence="1">
    <location>
        <begin position="119"/>
        <end position="168"/>
    </location>
</feature>
<dbReference type="Pfam" id="PF01527">
    <property type="entry name" value="HTH_Tnp_1"/>
    <property type="match status" value="1"/>
</dbReference>
<keyword evidence="2" id="KW-0472">Membrane</keyword>
<protein>
    <submittedName>
        <fullName evidence="3">DUF2637 domain-containing protein</fullName>
    </submittedName>
</protein>
<dbReference type="Pfam" id="PF10935">
    <property type="entry name" value="DUF2637"/>
    <property type="match status" value="1"/>
</dbReference>
<feature type="transmembrane region" description="Helical" evidence="2">
    <location>
        <begin position="32"/>
        <end position="53"/>
    </location>
</feature>
<proteinExistence type="predicted"/>
<gene>
    <name evidence="3" type="ORF">NOF53_12115</name>
</gene>
<accession>A0ABT1QE25</accession>
<name>A0ABT1QE25_9NOCA</name>
<comment type="caution">
    <text evidence="3">The sequence shown here is derived from an EMBL/GenBank/DDBJ whole genome shotgun (WGS) entry which is preliminary data.</text>
</comment>
<keyword evidence="2" id="KW-1133">Transmembrane helix</keyword>
<dbReference type="InterPro" id="IPR009057">
    <property type="entry name" value="Homeodomain-like_sf"/>
</dbReference>
<sequence>MRRNLDANVAYAIAFLAFALSYSKLVDLADRAGYGLMAYVWPLVVDGLAVLAARGVMRLATSRRYAWSLLVAGTAVSVFAAILNAMVPAGPLPPFAAALVAVVPPLCLPFASHLARKMRNDEVSEESQPDVTVEDAAPSDPPPASAMEPEPLHLVAPTPRPGKYTEEQKAQALALVAAGVSQREAGRRIGGAPGNTVRRWIAQAQAVA</sequence>
<dbReference type="Proteomes" id="UP001524501">
    <property type="component" value="Unassembled WGS sequence"/>
</dbReference>
<keyword evidence="4" id="KW-1185">Reference proteome</keyword>
<evidence type="ECO:0000256" key="2">
    <source>
        <dbReference type="SAM" id="Phobius"/>
    </source>
</evidence>
<dbReference type="InterPro" id="IPR021235">
    <property type="entry name" value="DUF2637"/>
</dbReference>
<feature type="transmembrane region" description="Helical" evidence="2">
    <location>
        <begin position="92"/>
        <end position="111"/>
    </location>
</feature>
<dbReference type="InterPro" id="IPR002514">
    <property type="entry name" value="Transposase_8"/>
</dbReference>
<feature type="transmembrane region" description="Helical" evidence="2">
    <location>
        <begin position="7"/>
        <end position="26"/>
    </location>
</feature>
<evidence type="ECO:0000313" key="3">
    <source>
        <dbReference type="EMBL" id="MCQ4119908.1"/>
    </source>
</evidence>
<dbReference type="SUPFAM" id="SSF46689">
    <property type="entry name" value="Homeodomain-like"/>
    <property type="match status" value="1"/>
</dbReference>
<reference evidence="3 4" key="1">
    <citation type="submission" date="2022-07" db="EMBL/GenBank/DDBJ databases">
        <title>Degradation activity of malathion, p-nitrophenol and potential low-temperature adaptation strategy of Rhodococcus sp. FXJ9.536.</title>
        <authorList>
            <person name="Huang J."/>
            <person name="Huang Y."/>
        </authorList>
    </citation>
    <scope>NUCLEOTIDE SEQUENCE [LARGE SCALE GENOMIC DNA]</scope>
    <source>
        <strain evidence="3 4">FXJ9.536</strain>
    </source>
</reference>
<dbReference type="RefSeq" id="WP_255968629.1">
    <property type="nucleotide sequence ID" value="NZ_JANFQF010000008.1"/>
</dbReference>